<dbReference type="STRING" id="768710.DesyoDRAFT_2742"/>
<dbReference type="GO" id="GO:0032259">
    <property type="term" value="P:methylation"/>
    <property type="evidence" value="ECO:0007669"/>
    <property type="project" value="UniProtKB-KW"/>
</dbReference>
<dbReference type="FunFam" id="3.40.10.10:FF:000001">
    <property type="entry name" value="DNA-3-methyladenine glycosylase 2"/>
    <property type="match status" value="1"/>
</dbReference>
<dbReference type="eggNOG" id="COG2169">
    <property type="taxonomic scope" value="Bacteria"/>
</dbReference>
<dbReference type="PRINTS" id="PR00032">
    <property type="entry name" value="HTHARAC"/>
</dbReference>
<dbReference type="InterPro" id="IPR035451">
    <property type="entry name" value="Ada-like_dom_sf"/>
</dbReference>
<evidence type="ECO:0000256" key="4">
    <source>
        <dbReference type="ARBA" id="ARBA00022723"/>
    </source>
</evidence>
<gene>
    <name evidence="13" type="ORF">DesyoDRAFT_2742</name>
</gene>
<keyword evidence="10" id="KW-0804">Transcription</keyword>
<dbReference type="GO" id="GO:0043565">
    <property type="term" value="F:sequence-specific DNA binding"/>
    <property type="evidence" value="ECO:0007669"/>
    <property type="project" value="InterPro"/>
</dbReference>
<dbReference type="EMBL" id="CM001441">
    <property type="protein sequence ID" value="EHQ89796.1"/>
    <property type="molecule type" value="Genomic_DNA"/>
</dbReference>
<evidence type="ECO:0000259" key="12">
    <source>
        <dbReference type="PROSITE" id="PS01124"/>
    </source>
</evidence>
<dbReference type="Proteomes" id="UP000005104">
    <property type="component" value="Chromosome"/>
</dbReference>
<keyword evidence="2" id="KW-0489">Methyltransferase</keyword>
<evidence type="ECO:0000313" key="14">
    <source>
        <dbReference type="Proteomes" id="UP000005104"/>
    </source>
</evidence>
<evidence type="ECO:0000256" key="5">
    <source>
        <dbReference type="ARBA" id="ARBA00022763"/>
    </source>
</evidence>
<keyword evidence="11" id="KW-0234">DNA repair</keyword>
<dbReference type="SUPFAM" id="SSF46689">
    <property type="entry name" value="Homeodomain-like"/>
    <property type="match status" value="1"/>
</dbReference>
<evidence type="ECO:0000256" key="11">
    <source>
        <dbReference type="ARBA" id="ARBA00023204"/>
    </source>
</evidence>
<comment type="cofactor">
    <cofactor evidence="1">
        <name>Zn(2+)</name>
        <dbReference type="ChEBI" id="CHEBI:29105"/>
    </cofactor>
</comment>
<dbReference type="SUPFAM" id="SSF57884">
    <property type="entry name" value="Ada DNA repair protein, N-terminal domain (N-Ada 10)"/>
    <property type="match status" value="1"/>
</dbReference>
<evidence type="ECO:0000313" key="13">
    <source>
        <dbReference type="EMBL" id="EHQ89796.1"/>
    </source>
</evidence>
<evidence type="ECO:0000256" key="8">
    <source>
        <dbReference type="ARBA" id="ARBA00023125"/>
    </source>
</evidence>
<dbReference type="InterPro" id="IPR016220">
    <property type="entry name" value="Me-P-triester_DNA_alkyl-Trfase"/>
</dbReference>
<dbReference type="InterPro" id="IPR004026">
    <property type="entry name" value="Ada_DNA_repair_Zn-bd"/>
</dbReference>
<dbReference type="Gene3D" id="3.40.10.10">
    <property type="entry name" value="DNA Methylphosphotriester Repair Domain"/>
    <property type="match status" value="1"/>
</dbReference>
<keyword evidence="6" id="KW-0862">Zinc</keyword>
<evidence type="ECO:0000256" key="10">
    <source>
        <dbReference type="ARBA" id="ARBA00023163"/>
    </source>
</evidence>
<dbReference type="AlphaFoldDB" id="H5Y4R0"/>
<evidence type="ECO:0000256" key="7">
    <source>
        <dbReference type="ARBA" id="ARBA00023015"/>
    </source>
</evidence>
<dbReference type="GO" id="GO:0006307">
    <property type="term" value="P:DNA alkylation repair"/>
    <property type="evidence" value="ECO:0007669"/>
    <property type="project" value="UniProtKB-ARBA"/>
</dbReference>
<name>H5Y4R0_9FIRM</name>
<dbReference type="GO" id="GO:0003700">
    <property type="term" value="F:DNA-binding transcription factor activity"/>
    <property type="evidence" value="ECO:0007669"/>
    <property type="project" value="InterPro"/>
</dbReference>
<dbReference type="InterPro" id="IPR018060">
    <property type="entry name" value="HTH_AraC"/>
</dbReference>
<sequence>MGLTDDKMWKAVVDCDKSYDGQFFYAVKTVGVYCRPSCKSRTPLRKNTNYFETQEDAEKAGFRPCKRCRPDLLDYAPMLELAQQTKNLIDDYFQERNRLAAEMKRLGVSASHLAAVFKQQYGMVPSQYLNKTRLDYTRKMLAETDTPIIDIAGNIGYDSLPSFYGFFKKQTGTTPREYRELNKVPGIHRNIPNNSKEQKHEKRIFL</sequence>
<dbReference type="Pfam" id="PF12833">
    <property type="entry name" value="HTH_18"/>
    <property type="match status" value="1"/>
</dbReference>
<evidence type="ECO:0000256" key="3">
    <source>
        <dbReference type="ARBA" id="ARBA00022679"/>
    </source>
</evidence>
<accession>H5Y4R0</accession>
<evidence type="ECO:0000256" key="6">
    <source>
        <dbReference type="ARBA" id="ARBA00022833"/>
    </source>
</evidence>
<dbReference type="GO" id="GO:0008270">
    <property type="term" value="F:zinc ion binding"/>
    <property type="evidence" value="ECO:0007669"/>
    <property type="project" value="InterPro"/>
</dbReference>
<organism evidence="13 14">
    <name type="scientific">Desulfosporosinus youngiae DSM 17734</name>
    <dbReference type="NCBI Taxonomy" id="768710"/>
    <lineage>
        <taxon>Bacteria</taxon>
        <taxon>Bacillati</taxon>
        <taxon>Bacillota</taxon>
        <taxon>Clostridia</taxon>
        <taxon>Eubacteriales</taxon>
        <taxon>Desulfitobacteriaceae</taxon>
        <taxon>Desulfosporosinus</taxon>
    </lineage>
</organism>
<feature type="domain" description="HTH araC/xylS-type" evidence="12">
    <location>
        <begin position="83"/>
        <end position="181"/>
    </location>
</feature>
<dbReference type="Pfam" id="PF02805">
    <property type="entry name" value="Ada_Zn_binding"/>
    <property type="match status" value="1"/>
</dbReference>
<dbReference type="HOGENOM" id="CLU_000445_81_3_9"/>
<dbReference type="PIRSF" id="PIRSF000408">
    <property type="entry name" value="Alkyltransferas_AdaA"/>
    <property type="match status" value="1"/>
</dbReference>
<dbReference type="InterPro" id="IPR020449">
    <property type="entry name" value="Tscrpt_reg_AraC-type_HTH"/>
</dbReference>
<dbReference type="OrthoDB" id="9783680at2"/>
<dbReference type="PANTHER" id="PTHR43280:SF2">
    <property type="entry name" value="HTH-TYPE TRANSCRIPTIONAL REGULATOR EXSA"/>
    <property type="match status" value="1"/>
</dbReference>
<keyword evidence="14" id="KW-1185">Reference proteome</keyword>
<dbReference type="PROSITE" id="PS01124">
    <property type="entry name" value="HTH_ARAC_FAMILY_2"/>
    <property type="match status" value="1"/>
</dbReference>
<keyword evidence="3" id="KW-0808">Transferase</keyword>
<dbReference type="PANTHER" id="PTHR43280">
    <property type="entry name" value="ARAC-FAMILY TRANSCRIPTIONAL REGULATOR"/>
    <property type="match status" value="1"/>
</dbReference>
<dbReference type="InterPro" id="IPR009057">
    <property type="entry name" value="Homeodomain-like_sf"/>
</dbReference>
<dbReference type="RefSeq" id="WP_007783865.1">
    <property type="nucleotide sequence ID" value="NZ_CM001441.1"/>
</dbReference>
<dbReference type="SMART" id="SM00342">
    <property type="entry name" value="HTH_ARAC"/>
    <property type="match status" value="1"/>
</dbReference>
<proteinExistence type="predicted"/>
<keyword evidence="5" id="KW-0227">DNA damage</keyword>
<keyword evidence="9" id="KW-0010">Activator</keyword>
<protein>
    <submittedName>
        <fullName evidence="13">Adenosine deaminase</fullName>
    </submittedName>
</protein>
<evidence type="ECO:0000256" key="2">
    <source>
        <dbReference type="ARBA" id="ARBA00022603"/>
    </source>
</evidence>
<reference evidence="13 14" key="1">
    <citation type="submission" date="2011-11" db="EMBL/GenBank/DDBJ databases">
        <title>The Noncontiguous Finished genome of Desulfosporosinus youngiae DSM 17734.</title>
        <authorList>
            <consortium name="US DOE Joint Genome Institute (JGI-PGF)"/>
            <person name="Lucas S."/>
            <person name="Han J."/>
            <person name="Lapidus A."/>
            <person name="Cheng J.-F."/>
            <person name="Goodwin L."/>
            <person name="Pitluck S."/>
            <person name="Peters L."/>
            <person name="Ovchinnikova G."/>
            <person name="Lu M."/>
            <person name="Land M.L."/>
            <person name="Hauser L."/>
            <person name="Pester M."/>
            <person name="Spring S."/>
            <person name="Ollivier B."/>
            <person name="Rattei T."/>
            <person name="Klenk H.-P."/>
            <person name="Wagner M."/>
            <person name="Loy A."/>
            <person name="Woyke T.J."/>
        </authorList>
    </citation>
    <scope>NUCLEOTIDE SEQUENCE [LARGE SCALE GENOMIC DNA]</scope>
    <source>
        <strain evidence="13 14">DSM 17734</strain>
    </source>
</reference>
<dbReference type="GO" id="GO:0008168">
    <property type="term" value="F:methyltransferase activity"/>
    <property type="evidence" value="ECO:0007669"/>
    <property type="project" value="UniProtKB-KW"/>
</dbReference>
<keyword evidence="7" id="KW-0805">Transcription regulation</keyword>
<evidence type="ECO:0000256" key="1">
    <source>
        <dbReference type="ARBA" id="ARBA00001947"/>
    </source>
</evidence>
<evidence type="ECO:0000256" key="9">
    <source>
        <dbReference type="ARBA" id="ARBA00023159"/>
    </source>
</evidence>
<keyword evidence="8" id="KW-0238">DNA-binding</keyword>
<dbReference type="Gene3D" id="1.10.10.60">
    <property type="entry name" value="Homeodomain-like"/>
    <property type="match status" value="2"/>
</dbReference>
<keyword evidence="4" id="KW-0479">Metal-binding</keyword>